<sequence length="194" mass="21399">MQSIAARTKLDASAVMLTLYAVTMARLGGVDPVATRLVSSNRFRPGLAEIVGPVSQTALCVMEVAGAPFTDALERVRRSAMLAYKYGYYDRARLEEMIAATAPDVDLNAFYNDRRGPVAPEPVEAQEVKAALARTVFRWTIRRDEVYPRLFLNVDDEGPDMVRLHIEVDTHHMGPSAAEELLRSMEALAVSEAS</sequence>
<accession>A0ABP8CZ88</accession>
<dbReference type="RefSeq" id="WP_345121818.1">
    <property type="nucleotide sequence ID" value="NZ_BAABAT010000002.1"/>
</dbReference>
<name>A0ABP8CZ88_9ACTN</name>
<dbReference type="Proteomes" id="UP001500620">
    <property type="component" value="Unassembled WGS sequence"/>
</dbReference>
<comment type="caution">
    <text evidence="1">The sequence shown here is derived from an EMBL/GenBank/DDBJ whole genome shotgun (WGS) entry which is preliminary data.</text>
</comment>
<gene>
    <name evidence="1" type="ORF">GCM10022255_010670</name>
</gene>
<evidence type="ECO:0000313" key="2">
    <source>
        <dbReference type="Proteomes" id="UP001500620"/>
    </source>
</evidence>
<dbReference type="SUPFAM" id="SSF52777">
    <property type="entry name" value="CoA-dependent acyltransferases"/>
    <property type="match status" value="1"/>
</dbReference>
<organism evidence="1 2">
    <name type="scientific">Dactylosporangium darangshiense</name>
    <dbReference type="NCBI Taxonomy" id="579108"/>
    <lineage>
        <taxon>Bacteria</taxon>
        <taxon>Bacillati</taxon>
        <taxon>Actinomycetota</taxon>
        <taxon>Actinomycetes</taxon>
        <taxon>Micromonosporales</taxon>
        <taxon>Micromonosporaceae</taxon>
        <taxon>Dactylosporangium</taxon>
    </lineage>
</organism>
<proteinExistence type="predicted"/>
<evidence type="ECO:0008006" key="3">
    <source>
        <dbReference type="Google" id="ProtNLM"/>
    </source>
</evidence>
<dbReference type="Gene3D" id="3.30.559.30">
    <property type="entry name" value="Nonribosomal peptide synthetase, condensation domain"/>
    <property type="match status" value="1"/>
</dbReference>
<protein>
    <recommendedName>
        <fullName evidence="3">Condensation domain-containing protein</fullName>
    </recommendedName>
</protein>
<reference evidence="2" key="1">
    <citation type="journal article" date="2019" name="Int. J. Syst. Evol. Microbiol.">
        <title>The Global Catalogue of Microorganisms (GCM) 10K type strain sequencing project: providing services to taxonomists for standard genome sequencing and annotation.</title>
        <authorList>
            <consortium name="The Broad Institute Genomics Platform"/>
            <consortium name="The Broad Institute Genome Sequencing Center for Infectious Disease"/>
            <person name="Wu L."/>
            <person name="Ma J."/>
        </authorList>
    </citation>
    <scope>NUCLEOTIDE SEQUENCE [LARGE SCALE GENOMIC DNA]</scope>
    <source>
        <strain evidence="2">JCM 17441</strain>
    </source>
</reference>
<dbReference type="EMBL" id="BAABAT010000002">
    <property type="protein sequence ID" value="GAA4245038.1"/>
    <property type="molecule type" value="Genomic_DNA"/>
</dbReference>
<evidence type="ECO:0000313" key="1">
    <source>
        <dbReference type="EMBL" id="GAA4245038.1"/>
    </source>
</evidence>
<keyword evidence="2" id="KW-1185">Reference proteome</keyword>